<dbReference type="OrthoDB" id="196672at2"/>
<dbReference type="RefSeq" id="WP_052955999.1">
    <property type="nucleotide sequence ID" value="NZ_BBWV01000003.1"/>
</dbReference>
<feature type="compositionally biased region" description="Gly residues" evidence="1">
    <location>
        <begin position="443"/>
        <end position="467"/>
    </location>
</feature>
<evidence type="ECO:0008006" key="5">
    <source>
        <dbReference type="Google" id="ProtNLM"/>
    </source>
</evidence>
<keyword evidence="2" id="KW-0472">Membrane</keyword>
<evidence type="ECO:0000256" key="2">
    <source>
        <dbReference type="SAM" id="Phobius"/>
    </source>
</evidence>
<feature type="transmembrane region" description="Helical" evidence="2">
    <location>
        <begin position="358"/>
        <end position="377"/>
    </location>
</feature>
<feature type="transmembrane region" description="Helical" evidence="2">
    <location>
        <begin position="184"/>
        <end position="203"/>
    </location>
</feature>
<dbReference type="EMBL" id="BBWV01000003">
    <property type="protein sequence ID" value="GAO44616.1"/>
    <property type="molecule type" value="Genomic_DNA"/>
</dbReference>
<proteinExistence type="predicted"/>
<gene>
    <name evidence="3" type="ORF">FPE01S_03_06550</name>
</gene>
<feature type="region of interest" description="Disordered" evidence="1">
    <location>
        <begin position="428"/>
        <end position="467"/>
    </location>
</feature>
<dbReference type="Proteomes" id="UP000033121">
    <property type="component" value="Unassembled WGS sequence"/>
</dbReference>
<keyword evidence="2" id="KW-1133">Transmembrane helix</keyword>
<feature type="transmembrane region" description="Helical" evidence="2">
    <location>
        <begin position="154"/>
        <end position="178"/>
    </location>
</feature>
<keyword evidence="4" id="KW-1185">Reference proteome</keyword>
<accession>A0A0E9N4L8</accession>
<comment type="caution">
    <text evidence="3">The sequence shown here is derived from an EMBL/GenBank/DDBJ whole genome shotgun (WGS) entry which is preliminary data.</text>
</comment>
<evidence type="ECO:0000313" key="4">
    <source>
        <dbReference type="Proteomes" id="UP000033121"/>
    </source>
</evidence>
<organism evidence="3 4">
    <name type="scientific">Flavihumibacter petaseus NBRC 106054</name>
    <dbReference type="NCBI Taxonomy" id="1220578"/>
    <lineage>
        <taxon>Bacteria</taxon>
        <taxon>Pseudomonadati</taxon>
        <taxon>Bacteroidota</taxon>
        <taxon>Chitinophagia</taxon>
        <taxon>Chitinophagales</taxon>
        <taxon>Chitinophagaceae</taxon>
        <taxon>Flavihumibacter</taxon>
    </lineage>
</organism>
<protein>
    <recommendedName>
        <fullName evidence="5">TIGR04222 domain-containing membrane protein</fullName>
    </recommendedName>
</protein>
<name>A0A0E9N4L8_9BACT</name>
<evidence type="ECO:0000313" key="3">
    <source>
        <dbReference type="EMBL" id="GAO44616.1"/>
    </source>
</evidence>
<dbReference type="AlphaFoldDB" id="A0A0E9N4L8"/>
<evidence type="ECO:0000256" key="1">
    <source>
        <dbReference type="SAM" id="MobiDB-lite"/>
    </source>
</evidence>
<sequence length="467" mass="52249">MQQELWSAILQFDLDSPPGDDSFSEYSFSIRLAHENQWPKNFTRQAILEYKKFMYLAATASQMVSPSPIVDVVWHQHLLFTQSYNDFCSLLGRQIAHVPSTHNHAEANTFKIAKERTTKLYQQVFGDQPKAIWEYTTITDSLRLPTAKFSVYQFLNIGIPVVLFLTIPMTYLLAPVLIHLNNPGFLEGLVGITLTAFLTLAIVNRVALQNILNGIERDAYVFDLEPLELVFLKTRKISRVVSGVVNELLHREAIRVNPDHTLELDLGGRGNDNEEQQVLQVIGNLKRSWYPAVMKELSAKPVFANTANSMDALIFHVKKSHRYGNLFKWNFVILTAIWLIATSRLFNGMLNDRPVTKIAAVAFLMVPAIGFFLWWLLRQFFAQTIPAHYSKLYRMGSFAHNDWQWQYLMLGTAVLMPRMVGLVERTDRYSGSTSSCGTSCGSSDGGGGDGGGSSCGSSCGGCGGGGD</sequence>
<feature type="compositionally biased region" description="Low complexity" evidence="1">
    <location>
        <begin position="430"/>
        <end position="442"/>
    </location>
</feature>
<feature type="transmembrane region" description="Helical" evidence="2">
    <location>
        <begin position="326"/>
        <end position="346"/>
    </location>
</feature>
<dbReference type="STRING" id="1220578.FPE01S_03_06550"/>
<keyword evidence="2" id="KW-0812">Transmembrane</keyword>
<reference evidence="3 4" key="1">
    <citation type="submission" date="2015-04" db="EMBL/GenBank/DDBJ databases">
        <title>Whole genome shotgun sequence of Flavihumibacter petaseus NBRC 106054.</title>
        <authorList>
            <person name="Miyazawa S."/>
            <person name="Hosoyama A."/>
            <person name="Hashimoto M."/>
            <person name="Noguchi M."/>
            <person name="Tsuchikane K."/>
            <person name="Ohji S."/>
            <person name="Yamazoe A."/>
            <person name="Ichikawa N."/>
            <person name="Kimura A."/>
            <person name="Fujita N."/>
        </authorList>
    </citation>
    <scope>NUCLEOTIDE SEQUENCE [LARGE SCALE GENOMIC DNA]</scope>
    <source>
        <strain evidence="3 4">NBRC 106054</strain>
    </source>
</reference>